<gene>
    <name evidence="2" type="ORF">AC482_01540</name>
</gene>
<name>A0A0M0BS02_9ARCH</name>
<feature type="transmembrane region" description="Helical" evidence="1">
    <location>
        <begin position="101"/>
        <end position="121"/>
    </location>
</feature>
<feature type="transmembrane region" description="Helical" evidence="1">
    <location>
        <begin position="76"/>
        <end position="94"/>
    </location>
</feature>
<keyword evidence="1" id="KW-0812">Transmembrane</keyword>
<proteinExistence type="predicted"/>
<dbReference type="Gene3D" id="1.10.1760.20">
    <property type="match status" value="1"/>
</dbReference>
<comment type="caution">
    <text evidence="2">The sequence shown here is derived from an EMBL/GenBank/DDBJ whole genome shotgun (WGS) entry which is preliminary data.</text>
</comment>
<dbReference type="AlphaFoldDB" id="A0A0M0BS02"/>
<feature type="transmembrane region" description="Helical" evidence="1">
    <location>
        <begin position="46"/>
        <end position="70"/>
    </location>
</feature>
<feature type="transmembrane region" description="Helical" evidence="1">
    <location>
        <begin position="207"/>
        <end position="227"/>
    </location>
</feature>
<reference evidence="2 3" key="1">
    <citation type="submission" date="2015-06" db="EMBL/GenBank/DDBJ databases">
        <title>New insights into the roles of widespread benthic archaea in carbon and nitrogen cycling.</title>
        <authorList>
            <person name="Lazar C.S."/>
            <person name="Baker B.J."/>
            <person name="Seitz K.W."/>
            <person name="Hyde A.S."/>
            <person name="Dick G.J."/>
            <person name="Hinrichs K.-U."/>
            <person name="Teske A.P."/>
        </authorList>
    </citation>
    <scope>NUCLEOTIDE SEQUENCE [LARGE SCALE GENOMIC DNA]</scope>
    <source>
        <strain evidence="2">DG-45</strain>
    </source>
</reference>
<dbReference type="EMBL" id="LFWZ01000010">
    <property type="protein sequence ID" value="KON31214.1"/>
    <property type="molecule type" value="Genomic_DNA"/>
</dbReference>
<keyword evidence="1" id="KW-1133">Transmembrane helix</keyword>
<evidence type="ECO:0008006" key="4">
    <source>
        <dbReference type="Google" id="ProtNLM"/>
    </source>
</evidence>
<accession>A0A0M0BS02</accession>
<feature type="transmembrane region" description="Helical" evidence="1">
    <location>
        <begin position="12"/>
        <end position="34"/>
    </location>
</feature>
<dbReference type="Proteomes" id="UP000037210">
    <property type="component" value="Unassembled WGS sequence"/>
</dbReference>
<sequence length="234" mass="25397">MKIETKKITLIATLAAIYAVGSYIPGFPMAFVPGSSIDITRSLEMGYGLILGPIFGPLAAFLGSIVGKIITGKWGGLYFTPVALVSAFMASALSRRYILNVRGWMIAAAMLLVLIAGWYGTMTGRTAALYPILHIIGLGLILILRGKIADYFQSEEKGKLTMGVALCSFISTMAGHMLGSLITMFLFKLTPFQFMILIPVYTTERLFITAISTVFAASLILIMRDVFPELMEGN</sequence>
<protein>
    <recommendedName>
        <fullName evidence="4">ECF transporter S component</fullName>
    </recommendedName>
</protein>
<organism evidence="2 3">
    <name type="scientific">miscellaneous Crenarchaeota group-15 archaeon DG-45</name>
    <dbReference type="NCBI Taxonomy" id="1685127"/>
    <lineage>
        <taxon>Archaea</taxon>
        <taxon>Candidatus Bathyarchaeota</taxon>
        <taxon>MCG-15</taxon>
    </lineage>
</organism>
<evidence type="ECO:0000313" key="2">
    <source>
        <dbReference type="EMBL" id="KON31214.1"/>
    </source>
</evidence>
<feature type="transmembrane region" description="Helical" evidence="1">
    <location>
        <begin position="127"/>
        <end position="144"/>
    </location>
</feature>
<evidence type="ECO:0000256" key="1">
    <source>
        <dbReference type="SAM" id="Phobius"/>
    </source>
</evidence>
<keyword evidence="1" id="KW-0472">Membrane</keyword>
<feature type="transmembrane region" description="Helical" evidence="1">
    <location>
        <begin position="164"/>
        <end position="187"/>
    </location>
</feature>
<evidence type="ECO:0000313" key="3">
    <source>
        <dbReference type="Proteomes" id="UP000037210"/>
    </source>
</evidence>